<keyword evidence="2" id="KW-1185">Reference proteome</keyword>
<reference evidence="1" key="1">
    <citation type="journal article" date="2019" name="bioRxiv">
        <title>The Genome of the Zebra Mussel, Dreissena polymorpha: A Resource for Invasive Species Research.</title>
        <authorList>
            <person name="McCartney M.A."/>
            <person name="Auch B."/>
            <person name="Kono T."/>
            <person name="Mallez S."/>
            <person name="Zhang Y."/>
            <person name="Obille A."/>
            <person name="Becker A."/>
            <person name="Abrahante J.E."/>
            <person name="Garbe J."/>
            <person name="Badalamenti J.P."/>
            <person name="Herman A."/>
            <person name="Mangelson H."/>
            <person name="Liachko I."/>
            <person name="Sullivan S."/>
            <person name="Sone E.D."/>
            <person name="Koren S."/>
            <person name="Silverstein K.A.T."/>
            <person name="Beckman K.B."/>
            <person name="Gohl D.M."/>
        </authorList>
    </citation>
    <scope>NUCLEOTIDE SEQUENCE</scope>
    <source>
        <strain evidence="1">Duluth1</strain>
        <tissue evidence="1">Whole animal</tissue>
    </source>
</reference>
<organism evidence="1 2">
    <name type="scientific">Dreissena polymorpha</name>
    <name type="common">Zebra mussel</name>
    <name type="synonym">Mytilus polymorpha</name>
    <dbReference type="NCBI Taxonomy" id="45954"/>
    <lineage>
        <taxon>Eukaryota</taxon>
        <taxon>Metazoa</taxon>
        <taxon>Spiralia</taxon>
        <taxon>Lophotrochozoa</taxon>
        <taxon>Mollusca</taxon>
        <taxon>Bivalvia</taxon>
        <taxon>Autobranchia</taxon>
        <taxon>Heteroconchia</taxon>
        <taxon>Euheterodonta</taxon>
        <taxon>Imparidentia</taxon>
        <taxon>Neoheterodontei</taxon>
        <taxon>Myida</taxon>
        <taxon>Dreissenoidea</taxon>
        <taxon>Dreissenidae</taxon>
        <taxon>Dreissena</taxon>
    </lineage>
</organism>
<gene>
    <name evidence="1" type="ORF">DPMN_026594</name>
</gene>
<evidence type="ECO:0000313" key="1">
    <source>
        <dbReference type="EMBL" id="KAH3863606.1"/>
    </source>
</evidence>
<sequence>MDKKYTERLSDYVKVGIMPYAESVTSVVRYSARYKATEGFVVSLTDMIAPYRDPLEYLPWEGPVRVIFGNIFRTLPELGSSPWAPSCKKGTTSTTSL</sequence>
<comment type="caution">
    <text evidence="1">The sequence shown here is derived from an EMBL/GenBank/DDBJ whole genome shotgun (WGS) entry which is preliminary data.</text>
</comment>
<name>A0A9D4LVH8_DREPO</name>
<dbReference type="Proteomes" id="UP000828390">
    <property type="component" value="Unassembled WGS sequence"/>
</dbReference>
<accession>A0A9D4LVH8</accession>
<dbReference type="AlphaFoldDB" id="A0A9D4LVH8"/>
<protein>
    <submittedName>
        <fullName evidence="1">Uncharacterized protein</fullName>
    </submittedName>
</protein>
<dbReference type="EMBL" id="JAIWYP010000002">
    <property type="protein sequence ID" value="KAH3863606.1"/>
    <property type="molecule type" value="Genomic_DNA"/>
</dbReference>
<proteinExistence type="predicted"/>
<reference evidence="1" key="2">
    <citation type="submission" date="2020-11" db="EMBL/GenBank/DDBJ databases">
        <authorList>
            <person name="McCartney M.A."/>
            <person name="Auch B."/>
            <person name="Kono T."/>
            <person name="Mallez S."/>
            <person name="Becker A."/>
            <person name="Gohl D.M."/>
            <person name="Silverstein K.A.T."/>
            <person name="Koren S."/>
            <person name="Bechman K.B."/>
            <person name="Herman A."/>
            <person name="Abrahante J.E."/>
            <person name="Garbe J."/>
        </authorList>
    </citation>
    <scope>NUCLEOTIDE SEQUENCE</scope>
    <source>
        <strain evidence="1">Duluth1</strain>
        <tissue evidence="1">Whole animal</tissue>
    </source>
</reference>
<evidence type="ECO:0000313" key="2">
    <source>
        <dbReference type="Proteomes" id="UP000828390"/>
    </source>
</evidence>